<evidence type="ECO:0000256" key="1">
    <source>
        <dbReference type="ARBA" id="ARBA00001946"/>
    </source>
</evidence>
<feature type="domain" description="Poly A polymerase head" evidence="12">
    <location>
        <begin position="23"/>
        <end position="146"/>
    </location>
</feature>
<feature type="domain" description="tRNA nucleotidyltransferase/poly(A) polymerase RNA and SrmB- binding" evidence="13">
    <location>
        <begin position="171"/>
        <end position="228"/>
    </location>
</feature>
<dbReference type="PANTHER" id="PTHR47788">
    <property type="entry name" value="POLYA POLYMERASE"/>
    <property type="match status" value="1"/>
</dbReference>
<protein>
    <submittedName>
        <fullName evidence="14">CCA tRNA nucleotidyltransferase</fullName>
    </submittedName>
</protein>
<dbReference type="SUPFAM" id="SSF81301">
    <property type="entry name" value="Nucleotidyltransferase"/>
    <property type="match status" value="1"/>
</dbReference>
<dbReference type="GO" id="GO:0016779">
    <property type="term" value="F:nucleotidyltransferase activity"/>
    <property type="evidence" value="ECO:0007669"/>
    <property type="project" value="UniProtKB-KW"/>
</dbReference>
<dbReference type="EMBL" id="DTMQ01000024">
    <property type="protein sequence ID" value="HGE99202.1"/>
    <property type="molecule type" value="Genomic_DNA"/>
</dbReference>
<proteinExistence type="inferred from homology"/>
<accession>A0A7C3UWK6</accession>
<evidence type="ECO:0000256" key="2">
    <source>
        <dbReference type="ARBA" id="ARBA00007265"/>
    </source>
</evidence>
<evidence type="ECO:0000256" key="4">
    <source>
        <dbReference type="ARBA" id="ARBA00022679"/>
    </source>
</evidence>
<keyword evidence="9" id="KW-0460">Magnesium</keyword>
<name>A0A7C3UWK6_UNCW3</name>
<dbReference type="SUPFAM" id="SSF81891">
    <property type="entry name" value="Poly A polymerase C-terminal region-like"/>
    <property type="match status" value="1"/>
</dbReference>
<evidence type="ECO:0000256" key="6">
    <source>
        <dbReference type="ARBA" id="ARBA00022695"/>
    </source>
</evidence>
<evidence type="ECO:0000256" key="9">
    <source>
        <dbReference type="ARBA" id="ARBA00022842"/>
    </source>
</evidence>
<evidence type="ECO:0000256" key="8">
    <source>
        <dbReference type="ARBA" id="ARBA00022741"/>
    </source>
</evidence>
<evidence type="ECO:0000256" key="5">
    <source>
        <dbReference type="ARBA" id="ARBA00022694"/>
    </source>
</evidence>
<dbReference type="PANTHER" id="PTHR47788:SF1">
    <property type="entry name" value="A-ADDING TRNA NUCLEOTIDYLTRANSFERASE"/>
    <property type="match status" value="1"/>
</dbReference>
<dbReference type="GO" id="GO:0046872">
    <property type="term" value="F:metal ion binding"/>
    <property type="evidence" value="ECO:0007669"/>
    <property type="project" value="UniProtKB-KW"/>
</dbReference>
<comment type="caution">
    <text evidence="14">The sequence shown here is derived from an EMBL/GenBank/DDBJ whole genome shotgun (WGS) entry which is preliminary data.</text>
</comment>
<dbReference type="Gene3D" id="1.10.3090.10">
    <property type="entry name" value="cca-adding enzyme, domain 2"/>
    <property type="match status" value="1"/>
</dbReference>
<comment type="similarity">
    <text evidence="2 11">Belongs to the tRNA nucleotidyltransferase/poly(A) polymerase family.</text>
</comment>
<evidence type="ECO:0000256" key="11">
    <source>
        <dbReference type="RuleBase" id="RU003953"/>
    </source>
</evidence>
<dbReference type="GO" id="GO:0008033">
    <property type="term" value="P:tRNA processing"/>
    <property type="evidence" value="ECO:0007669"/>
    <property type="project" value="UniProtKB-KW"/>
</dbReference>
<gene>
    <name evidence="14" type="ORF">ENX07_03925</name>
</gene>
<dbReference type="Pfam" id="PF01743">
    <property type="entry name" value="PolyA_pol"/>
    <property type="match status" value="1"/>
</dbReference>
<dbReference type="GO" id="GO:0000166">
    <property type="term" value="F:nucleotide binding"/>
    <property type="evidence" value="ECO:0007669"/>
    <property type="project" value="UniProtKB-KW"/>
</dbReference>
<evidence type="ECO:0000256" key="3">
    <source>
        <dbReference type="ARBA" id="ARBA00022555"/>
    </source>
</evidence>
<dbReference type="Gene3D" id="3.30.460.10">
    <property type="entry name" value="Beta Polymerase, domain 2"/>
    <property type="match status" value="1"/>
</dbReference>
<evidence type="ECO:0000259" key="12">
    <source>
        <dbReference type="Pfam" id="PF01743"/>
    </source>
</evidence>
<reference evidence="14" key="1">
    <citation type="journal article" date="2020" name="mSystems">
        <title>Genome- and Community-Level Interaction Insights into Carbon Utilization and Element Cycling Functions of Hydrothermarchaeota in Hydrothermal Sediment.</title>
        <authorList>
            <person name="Zhou Z."/>
            <person name="Liu Y."/>
            <person name="Xu W."/>
            <person name="Pan J."/>
            <person name="Luo Z.H."/>
            <person name="Li M."/>
        </authorList>
    </citation>
    <scope>NUCLEOTIDE SEQUENCE [LARGE SCALE GENOMIC DNA]</scope>
    <source>
        <strain evidence="14">SpSt-906</strain>
    </source>
</reference>
<evidence type="ECO:0000313" key="14">
    <source>
        <dbReference type="EMBL" id="HGE99202.1"/>
    </source>
</evidence>
<keyword evidence="4 11" id="KW-0808">Transferase</keyword>
<dbReference type="InterPro" id="IPR043519">
    <property type="entry name" value="NT_sf"/>
</dbReference>
<dbReference type="AlphaFoldDB" id="A0A7C3UWK6"/>
<evidence type="ECO:0000256" key="7">
    <source>
        <dbReference type="ARBA" id="ARBA00022723"/>
    </source>
</evidence>
<dbReference type="CDD" id="cd05398">
    <property type="entry name" value="NT_ClassII-CCAase"/>
    <property type="match status" value="1"/>
</dbReference>
<evidence type="ECO:0000259" key="13">
    <source>
        <dbReference type="Pfam" id="PF12627"/>
    </source>
</evidence>
<dbReference type="InterPro" id="IPR002646">
    <property type="entry name" value="PolA_pol_head_dom"/>
</dbReference>
<keyword evidence="7" id="KW-0479">Metal-binding</keyword>
<evidence type="ECO:0000256" key="10">
    <source>
        <dbReference type="ARBA" id="ARBA00022884"/>
    </source>
</evidence>
<dbReference type="InterPro" id="IPR032828">
    <property type="entry name" value="PolyA_RNA-bd"/>
</dbReference>
<dbReference type="Pfam" id="PF12627">
    <property type="entry name" value="PolyA_pol_RNAbd"/>
    <property type="match status" value="1"/>
</dbReference>
<comment type="cofactor">
    <cofactor evidence="1">
        <name>Mg(2+)</name>
        <dbReference type="ChEBI" id="CHEBI:18420"/>
    </cofactor>
</comment>
<keyword evidence="6" id="KW-0548">Nucleotidyltransferase</keyword>
<keyword evidence="3" id="KW-0820">tRNA-binding</keyword>
<keyword evidence="8" id="KW-0547">Nucleotide-binding</keyword>
<dbReference type="GO" id="GO:0000049">
    <property type="term" value="F:tRNA binding"/>
    <property type="evidence" value="ECO:0007669"/>
    <property type="project" value="UniProtKB-KW"/>
</dbReference>
<keyword evidence="5" id="KW-0819">tRNA processing</keyword>
<dbReference type="InterPro" id="IPR052390">
    <property type="entry name" value="tRNA_nt/polyA_polymerase"/>
</dbReference>
<organism evidence="14">
    <name type="scientific">candidate division WOR-3 bacterium</name>
    <dbReference type="NCBI Taxonomy" id="2052148"/>
    <lineage>
        <taxon>Bacteria</taxon>
        <taxon>Bacteria division WOR-3</taxon>
    </lineage>
</organism>
<keyword evidence="10 11" id="KW-0694">RNA-binding</keyword>
<sequence length="390" mass="46089">MSSEPWGIIKEIAEIARNLPGGLYLVGGPLRDLLLGKRIKDLDLAVDGDQFLLAKRIARRIKGNLTFFPQFLTAKIISPEMTIDIARTRKEIYEKPAKLPRVFPATIVEDLKRRDFTINAIAYDLKKKKFFDPLHGREDLKKGLIRILHQNSFVDDPTRIFRAIRFEIRFGFAIEKETFLRMREAIKESFISLLSGERVLQELRLVMKEKRWREMIERINQLGIFKSYFGKNLPKRVMESLLLIRERNIPKDYLLLYLLSFLPTERLPLTREEKKGISFFQKFSSLKRRLRRIKRPSKIYEALMDFPKPVLLLVKELLDEERKEKIERFLRTLSKIKPTLSGKELKRLGVKPEVKYGEFLRKLLARRLNGQIKTKRDEIKYLQRLTQGYG</sequence>